<dbReference type="STRING" id="1261640.BHK98_02630"/>
<name>A0A1Q9JFT1_9FIRM</name>
<proteinExistence type="predicted"/>
<dbReference type="AlphaFoldDB" id="A0A1Q9JFT1"/>
<dbReference type="Pfam" id="PF24753">
    <property type="entry name" value="DUF7698"/>
    <property type="match status" value="1"/>
</dbReference>
<evidence type="ECO:0000313" key="3">
    <source>
        <dbReference type="Proteomes" id="UP000187404"/>
    </source>
</evidence>
<reference evidence="2 3" key="1">
    <citation type="journal article" date="2016" name="Appl. Environ. Microbiol.">
        <title>Function and Phylogeny of Bacterial Butyryl Coenzyme A:Acetate Transferases and Their Diversity in the Proximal Colon of Swine.</title>
        <authorList>
            <person name="Trachsel J."/>
            <person name="Bayles D.O."/>
            <person name="Looft T."/>
            <person name="Levine U.Y."/>
            <person name="Allen H.K."/>
        </authorList>
    </citation>
    <scope>NUCLEOTIDE SEQUENCE [LARGE SCALE GENOMIC DNA]</scope>
    <source>
        <strain evidence="2 3">68-3-10</strain>
    </source>
</reference>
<protein>
    <recommendedName>
        <fullName evidence="1">DUF7698 domain-containing protein</fullName>
    </recommendedName>
</protein>
<keyword evidence="3" id="KW-1185">Reference proteome</keyword>
<organism evidence="2 3">
    <name type="scientific">Hornefia porci</name>
    <dbReference type="NCBI Taxonomy" id="2652292"/>
    <lineage>
        <taxon>Bacteria</taxon>
        <taxon>Bacillati</taxon>
        <taxon>Bacillota</taxon>
        <taxon>Clostridia</taxon>
        <taxon>Peptostreptococcales</taxon>
        <taxon>Anaerovoracaceae</taxon>
        <taxon>Hornefia</taxon>
    </lineage>
</organism>
<evidence type="ECO:0000259" key="1">
    <source>
        <dbReference type="Pfam" id="PF24753"/>
    </source>
</evidence>
<dbReference type="OrthoDB" id="1869066at2"/>
<dbReference type="InterPro" id="IPR056115">
    <property type="entry name" value="DUF7698"/>
</dbReference>
<feature type="domain" description="DUF7698" evidence="1">
    <location>
        <begin position="64"/>
        <end position="155"/>
    </location>
</feature>
<gene>
    <name evidence="2" type="ORF">BHK98_02630</name>
</gene>
<accession>A0A1Q9JFT1</accession>
<comment type="caution">
    <text evidence="2">The sequence shown here is derived from an EMBL/GenBank/DDBJ whole genome shotgun (WGS) entry which is preliminary data.</text>
</comment>
<dbReference type="EMBL" id="MJIE01000001">
    <property type="protein sequence ID" value="OLR55058.1"/>
    <property type="molecule type" value="Genomic_DNA"/>
</dbReference>
<sequence length="158" mass="18346">MLKKENAHFDNLMEIARVYDEAKKAHEAKKQEIIDTYSWDSEELKGWYAEKAYMTFPISQGACKAYRAFCESIEHENEELQMDDFLWESEVEDFVSCLKEAGIGTFVYTNQSTAVMENLHGFAAAGCKMDGLCTIKRWERRFGENREKEILGIHFTVC</sequence>
<dbReference type="RefSeq" id="WP_075712058.1">
    <property type="nucleotide sequence ID" value="NZ_MJIE01000001.1"/>
</dbReference>
<evidence type="ECO:0000313" key="2">
    <source>
        <dbReference type="EMBL" id="OLR55058.1"/>
    </source>
</evidence>
<dbReference type="Proteomes" id="UP000187404">
    <property type="component" value="Unassembled WGS sequence"/>
</dbReference>